<feature type="signal peptide" evidence="2">
    <location>
        <begin position="1"/>
        <end position="23"/>
    </location>
</feature>
<evidence type="ECO:0000256" key="2">
    <source>
        <dbReference type="SAM" id="SignalP"/>
    </source>
</evidence>
<keyword evidence="1" id="KW-0812">Transmembrane</keyword>
<proteinExistence type="predicted"/>
<feature type="transmembrane region" description="Helical" evidence="1">
    <location>
        <begin position="709"/>
        <end position="730"/>
    </location>
</feature>
<feature type="transmembrane region" description="Helical" evidence="1">
    <location>
        <begin position="264"/>
        <end position="285"/>
    </location>
</feature>
<evidence type="ECO:0000313" key="4">
    <source>
        <dbReference type="Proteomes" id="UP000199181"/>
    </source>
</evidence>
<dbReference type="AlphaFoldDB" id="A0A1I0KLN1"/>
<gene>
    <name evidence="3" type="ORF">SAMN05443639_111199</name>
</gene>
<keyword evidence="1" id="KW-0472">Membrane</keyword>
<dbReference type="Proteomes" id="UP000199181">
    <property type="component" value="Unassembled WGS sequence"/>
</dbReference>
<evidence type="ECO:0008006" key="5">
    <source>
        <dbReference type="Google" id="ProtNLM"/>
    </source>
</evidence>
<keyword evidence="1" id="KW-1133">Transmembrane helix</keyword>
<dbReference type="EMBL" id="FOIJ01000011">
    <property type="protein sequence ID" value="SEU25204.1"/>
    <property type="molecule type" value="Genomic_DNA"/>
</dbReference>
<evidence type="ECO:0000313" key="3">
    <source>
        <dbReference type="EMBL" id="SEU25204.1"/>
    </source>
</evidence>
<feature type="chain" id="PRO_5011514746" description="Protein BatD" evidence="2">
    <location>
        <begin position="24"/>
        <end position="740"/>
    </location>
</feature>
<reference evidence="4" key="1">
    <citation type="submission" date="2016-10" db="EMBL/GenBank/DDBJ databases">
        <authorList>
            <person name="Varghese N."/>
            <person name="Submissions S."/>
        </authorList>
    </citation>
    <scope>NUCLEOTIDE SEQUENCE [LARGE SCALE GENOMIC DNA]</scope>
    <source>
        <strain evidence="4">DSM 16858</strain>
    </source>
</reference>
<keyword evidence="4" id="KW-1185">Reference proteome</keyword>
<sequence length="740" mass="79072">MWLCRLSKAVFLLTLTLGTLATAAPDGESAPSLEILGASPTEGVKLAVTGGDFHRELHLQSTFATPVAALRTVVTPLRDGTGQLWDIAWEVEGTPPDAPVALAPFGSVTLRLKGRLPADGTYTGDILLMAGSTQSRTRLTITRGASPLPVKVLELPPVQGTAEAFGHTGVQVRISLQETSGEAHVVTPTVVALSRVTHDGREFQAPFAPHEAPALKLAGGASLPATLTVEGLEGAGEYQGTLRLSSPTRQPVDQTFHVFLREGWWVAFAWICAGIAVSLLFHWLAQSVRPPLETQRAALLLRQELSLEARALEPENALGHRLLTGMLGEADVLVMRAGAGALKAREARATLDALRGKRALFPRWRAIRHQVQALRPAPLRGPFQAQLSPVEAVLTEATPPRAALETAMKTLEQMPGEMLHATRGALRESLELLEGEVKARRDVPGSRLGRRLGAELTPELEKAQAQLSEGQLAEAFTTYDRARESYVDLLAEELASQARGGPPLGFSAGDWDELRTRVLAGLEAARGQKATLDLAFEAYARAHRLFLTGATRALSSALEDLKRDVDRTAELSPAHRTERKERLGKLEPLLQATLEKLRRGQPAEAVASYEAALAELRQALVGVKVRGHITERLVLAEASPAALELPLAGKPTPLPTAPEPPLVPPGAVTRGRRLSDAGISTFLALFAGIVGVLALWGTDLTWGGWNAHATAFLWGLALHQAAFSTVAGLADSLLGNKALS</sequence>
<dbReference type="RefSeq" id="WP_093523614.1">
    <property type="nucleotide sequence ID" value="NZ_FOIJ01000011.1"/>
</dbReference>
<protein>
    <recommendedName>
        <fullName evidence="5">Protein BatD</fullName>
    </recommendedName>
</protein>
<accession>A0A1I0KLN1</accession>
<name>A0A1I0KLN1_9BACT</name>
<evidence type="ECO:0000256" key="1">
    <source>
        <dbReference type="SAM" id="Phobius"/>
    </source>
</evidence>
<keyword evidence="2" id="KW-0732">Signal</keyword>
<feature type="transmembrane region" description="Helical" evidence="1">
    <location>
        <begin position="677"/>
        <end position="697"/>
    </location>
</feature>
<organism evidence="3 4">
    <name type="scientific">Stigmatella erecta</name>
    <dbReference type="NCBI Taxonomy" id="83460"/>
    <lineage>
        <taxon>Bacteria</taxon>
        <taxon>Pseudomonadati</taxon>
        <taxon>Myxococcota</taxon>
        <taxon>Myxococcia</taxon>
        <taxon>Myxococcales</taxon>
        <taxon>Cystobacterineae</taxon>
        <taxon>Archangiaceae</taxon>
        <taxon>Stigmatella</taxon>
    </lineage>
</organism>